<feature type="compositionally biased region" description="Basic and acidic residues" evidence="12">
    <location>
        <begin position="2447"/>
        <end position="2456"/>
    </location>
</feature>
<keyword evidence="8 9" id="KW-0539">Nucleus</keyword>
<feature type="compositionally biased region" description="Polar residues" evidence="12">
    <location>
        <begin position="2112"/>
        <end position="2136"/>
    </location>
</feature>
<dbReference type="FunFam" id="3.40.50.150:FF:000004">
    <property type="entry name" value="AdoMet-dependent rRNA methyltransferase SPB1"/>
    <property type="match status" value="1"/>
</dbReference>
<dbReference type="Pfam" id="PF11861">
    <property type="entry name" value="DUF3381"/>
    <property type="match status" value="1"/>
</dbReference>
<feature type="compositionally biased region" description="Basic and acidic residues" evidence="12">
    <location>
        <begin position="513"/>
        <end position="549"/>
    </location>
</feature>
<dbReference type="SMART" id="SM00220">
    <property type="entry name" value="S_TKc"/>
    <property type="match status" value="1"/>
</dbReference>
<feature type="coiled-coil region" evidence="9">
    <location>
        <begin position="830"/>
        <end position="857"/>
    </location>
</feature>
<feature type="compositionally biased region" description="Acidic residues" evidence="12">
    <location>
        <begin position="553"/>
        <end position="571"/>
    </location>
</feature>
<dbReference type="Pfam" id="PF00069">
    <property type="entry name" value="Pkinase"/>
    <property type="match status" value="1"/>
</dbReference>
<dbReference type="GO" id="GO:0000159">
    <property type="term" value="C:protein phosphatase type 2A complex"/>
    <property type="evidence" value="ECO:0007669"/>
    <property type="project" value="TreeGrafter"/>
</dbReference>
<evidence type="ECO:0000256" key="2">
    <source>
        <dbReference type="ARBA" id="ARBA00022517"/>
    </source>
</evidence>
<evidence type="ECO:0000256" key="10">
    <source>
        <dbReference type="PROSITE-ProRule" id="PRU00103"/>
    </source>
</evidence>
<feature type="domain" description="Protein kinase" evidence="13">
    <location>
        <begin position="2162"/>
        <end position="2426"/>
    </location>
</feature>
<feature type="binding site" evidence="9">
    <location>
        <position position="117"/>
    </location>
    <ligand>
        <name>S-adenosyl-L-methionine</name>
        <dbReference type="ChEBI" id="CHEBI:59789"/>
    </ligand>
</feature>
<feature type="compositionally biased region" description="Basic residues" evidence="12">
    <location>
        <begin position="926"/>
        <end position="950"/>
    </location>
</feature>
<feature type="compositionally biased region" description="Basic and acidic residues" evidence="12">
    <location>
        <begin position="634"/>
        <end position="647"/>
    </location>
</feature>
<feature type="compositionally biased region" description="Acidic residues" evidence="12">
    <location>
        <begin position="439"/>
        <end position="457"/>
    </location>
</feature>
<feature type="region of interest" description="Disordered" evidence="12">
    <location>
        <begin position="2096"/>
        <end position="2143"/>
    </location>
</feature>
<feature type="binding site" evidence="9">
    <location>
        <position position="92"/>
    </location>
    <ligand>
        <name>S-adenosyl-L-methionine</name>
        <dbReference type="ChEBI" id="CHEBI:59789"/>
    </ligand>
</feature>
<evidence type="ECO:0000313" key="15">
    <source>
        <dbReference type="Proteomes" id="UP000570595"/>
    </source>
</evidence>
<feature type="binding site" evidence="11">
    <location>
        <position position="2191"/>
    </location>
    <ligand>
        <name>ATP</name>
        <dbReference type="ChEBI" id="CHEBI:30616"/>
    </ligand>
</feature>
<evidence type="ECO:0000256" key="4">
    <source>
        <dbReference type="ARBA" id="ARBA00022603"/>
    </source>
</evidence>
<dbReference type="GO" id="GO:0019888">
    <property type="term" value="F:protein phosphatase regulator activity"/>
    <property type="evidence" value="ECO:0007669"/>
    <property type="project" value="TreeGrafter"/>
</dbReference>
<feature type="compositionally biased region" description="Basic and acidic residues" evidence="12">
    <location>
        <begin position="2097"/>
        <end position="2109"/>
    </location>
</feature>
<dbReference type="InterPro" id="IPR017441">
    <property type="entry name" value="Protein_kinase_ATP_BS"/>
</dbReference>
<evidence type="ECO:0000256" key="7">
    <source>
        <dbReference type="ARBA" id="ARBA00022737"/>
    </source>
</evidence>
<dbReference type="Gene3D" id="3.30.200.20">
    <property type="entry name" value="Phosphorylase Kinase, domain 1"/>
    <property type="match status" value="1"/>
</dbReference>
<dbReference type="GO" id="GO:0008649">
    <property type="term" value="F:rRNA methyltransferase activity"/>
    <property type="evidence" value="ECO:0007669"/>
    <property type="project" value="UniProtKB-UniRule"/>
</dbReference>
<evidence type="ECO:0000256" key="12">
    <source>
        <dbReference type="SAM" id="MobiDB-lite"/>
    </source>
</evidence>
<dbReference type="PROSITE" id="PS50077">
    <property type="entry name" value="HEAT_REPEAT"/>
    <property type="match status" value="7"/>
</dbReference>
<dbReference type="GO" id="GO:0005730">
    <property type="term" value="C:nucleolus"/>
    <property type="evidence" value="ECO:0007669"/>
    <property type="project" value="UniProtKB-SubCell"/>
</dbReference>
<dbReference type="Proteomes" id="UP000570595">
    <property type="component" value="Unassembled WGS sequence"/>
</dbReference>
<comment type="catalytic activity">
    <reaction evidence="9">
        <text>a ribonucleotide in rRNA + S-adenosyl-L-methionine = a 2'-O-methylribonucleotide in rRNA + S-adenosyl-L-homocysteine + H(+)</text>
        <dbReference type="Rhea" id="RHEA:48628"/>
        <dbReference type="Rhea" id="RHEA-COMP:12164"/>
        <dbReference type="Rhea" id="RHEA-COMP:12165"/>
        <dbReference type="ChEBI" id="CHEBI:15378"/>
        <dbReference type="ChEBI" id="CHEBI:57856"/>
        <dbReference type="ChEBI" id="CHEBI:59789"/>
        <dbReference type="ChEBI" id="CHEBI:90675"/>
        <dbReference type="ChEBI" id="CHEBI:90676"/>
    </reaction>
</comment>
<evidence type="ECO:0000256" key="9">
    <source>
        <dbReference type="HAMAP-Rule" id="MF_03163"/>
    </source>
</evidence>
<dbReference type="GO" id="GO:0005524">
    <property type="term" value="F:ATP binding"/>
    <property type="evidence" value="ECO:0007669"/>
    <property type="project" value="UniProtKB-UniRule"/>
</dbReference>
<protein>
    <recommendedName>
        <fullName evidence="9">Putative rRNA methyltransferase</fullName>
        <ecNumber evidence="9">2.1.1.-</ecNumber>
    </recommendedName>
    <alternativeName>
        <fullName evidence="9">2'-O-ribose RNA methyltransferase SPB1 homolog</fullName>
    </alternativeName>
</protein>
<dbReference type="HAMAP" id="MF_01547">
    <property type="entry name" value="RNA_methyltr_E"/>
    <property type="match status" value="1"/>
</dbReference>
<keyword evidence="7" id="KW-0677">Repeat</keyword>
<dbReference type="SUPFAM" id="SSF56112">
    <property type="entry name" value="Protein kinase-like (PK-like)"/>
    <property type="match status" value="1"/>
</dbReference>
<feature type="repeat" description="HEAT" evidence="10">
    <location>
        <begin position="2991"/>
        <end position="3029"/>
    </location>
</feature>
<feature type="repeat" description="HEAT" evidence="10">
    <location>
        <begin position="2913"/>
        <end position="2951"/>
    </location>
</feature>
<feature type="compositionally biased region" description="Acidic residues" evidence="12">
    <location>
        <begin position="354"/>
        <end position="367"/>
    </location>
</feature>
<keyword evidence="2 9" id="KW-0690">Ribosome biogenesis</keyword>
<feature type="region of interest" description="Disordered" evidence="12">
    <location>
        <begin position="346"/>
        <end position="372"/>
    </location>
</feature>
<name>A0A7J6M843_PEROL</name>
<dbReference type="InterPro" id="IPR002877">
    <property type="entry name" value="RNA_MeTrfase_FtsJ_dom"/>
</dbReference>
<dbReference type="Gene3D" id="1.10.510.10">
    <property type="entry name" value="Transferase(Phosphotransferase) domain 1"/>
    <property type="match status" value="1"/>
</dbReference>
<dbReference type="InterPro" id="IPR021133">
    <property type="entry name" value="HEAT_type_2"/>
</dbReference>
<feature type="repeat" description="HEAT" evidence="10">
    <location>
        <begin position="2874"/>
        <end position="2912"/>
    </location>
</feature>
<feature type="region of interest" description="Disordered" evidence="12">
    <location>
        <begin position="2445"/>
        <end position="2464"/>
    </location>
</feature>
<dbReference type="Gene3D" id="3.40.50.150">
    <property type="entry name" value="Vaccinia Virus protein VP39"/>
    <property type="match status" value="1"/>
</dbReference>
<dbReference type="HAMAP" id="MF_03163">
    <property type="entry name" value="RNA_methyltr_E_SPB1"/>
    <property type="match status" value="1"/>
</dbReference>
<feature type="binding site" evidence="9">
    <location>
        <position position="58"/>
    </location>
    <ligand>
        <name>S-adenosyl-L-methionine</name>
        <dbReference type="ChEBI" id="CHEBI:59789"/>
    </ligand>
</feature>
<keyword evidence="5 9" id="KW-0808">Transferase</keyword>
<dbReference type="InterPro" id="IPR012920">
    <property type="entry name" value="rRNA_MeTfrase_SPB1-like_C"/>
</dbReference>
<feature type="compositionally biased region" description="Basic and acidic residues" evidence="12">
    <location>
        <begin position="713"/>
        <end position="722"/>
    </location>
</feature>
<accession>A0A7J6M843</accession>
<evidence type="ECO:0000313" key="14">
    <source>
        <dbReference type="EMBL" id="KAF4667694.1"/>
    </source>
</evidence>
<comment type="caution">
    <text evidence="14">The sequence shown here is derived from an EMBL/GenBank/DDBJ whole genome shotgun (WGS) entry which is preliminary data.</text>
</comment>
<feature type="binding site" evidence="9">
    <location>
        <position position="76"/>
    </location>
    <ligand>
        <name>S-adenosyl-L-methionine</name>
        <dbReference type="ChEBI" id="CHEBI:59789"/>
    </ligand>
</feature>
<keyword evidence="3 9" id="KW-0698">rRNA processing</keyword>
<dbReference type="InterPro" id="IPR016024">
    <property type="entry name" value="ARM-type_fold"/>
</dbReference>
<sequence length="3192" mass="354011">MVRRKKVGKERLDRFYQLAKEQGYRARSAFKLIQLEKKYGFLKNARSCVDLCGAPGGWSQVAVKHMPASSKVICVDLMPIKPIKGVVTMQCDITTQKCRQFLLKELNGIPCDVVLNDGAPNVGASWAKDAYNQAELCLYAVHLAADMLRKGGTFVTKVFRSSDYNSLLWVFQQLFEKVEATKPTASRNVSAEIFVTCKGYKAPARVDPRLFDPKWVFMMEGDEQEKAAVGELEEDDATGKKAGGSGAAALNDYLKSAMKRRRGGYEDESEIFSTATVAEFIASLSPAEVLIKRSKLVFETEDCEAIRKSPHTTPEILEYINDLKVLGKGELMALLKWRMRIRRDREKASKVDEGSEGEEEEDGEDLLADARPGKSVDDELAALLGSRRREEKAELKKQRERTKKQEMRKKMSLGGAFSASSMIEPDLFGGITQDDFEAANEADEDASAIEGSEEDPTDRDIQPGEYEYIVGDNSSRLERMEKEMSQHYKNEQRDAELRKEKAALKAKKGKKETRRERAAQEWAAEAREVTSEIEGKAVAAHEEQVRRELAGMSDDEEGETEDGYESDDLEGGDAAYTAGVQDEEGEEGSAAAGEEEEKLETALPAAPAKKAAKKKEPAAEVVLPPEMSGSKGQVRTDRWFSQDLFKEESDDDDEEDMKDDVDGIHELEDDDLLKLPLTDKQMRKEKRKRDMARKEKKDAKRARKMGEVEDGEGGDHHQKDGDAAGTDVGGFEVVPATTASAFERPEDPQELAETLALGSLLTSKKSRMELIDSAYNRYTFSDDHNAALPDWFLEEEKPFTRQMVPISKELMNQYRAKMREINARPVRKVAEAAARKKKRLTQQLERLRKTATSLQESSDLGDSGKARAMRKAVGKVLRGNAKKEVAYAAVQAKGGSKVISKGASGGAKVKMVDKRLKNDKRAQKRADKRLKKAGAKRRAKKLPQKKKGKGMRITASTSYSSDMTVPNDPRQLGEAIVQQVNLLHTSPAAAKSVTAALEEFQHHPRALETIRLLLSNPSGTPIQAEHYAAHALATKIQLKAVPAGNAEFLKQLLEWVGLYSTGSSHGAMGAVLRQLSQATADYLLLSNQQLKSNGQQTADLMDAIGPLPPMGKLSILSQLPDELMSTKLFLHAVDRGSVTDDMVTKYCPKVLTLVNDMSSNTQDATVTNECIVVFRKWIKLARFSSKARSRRALGDRAPNELVLPAILNLSIFRNVLVAFHSSSTPVSIMEQCAFVLSECLSVTTDTTDKDSGSFEMVLAIAEAIIVLGRQLSEAIPAGTDSFISETTKYDWELIQRSKLVCRLLSEFGLTHFFPLVVLASPNSEHPDKERIKAVVTAILQLALHFVRVRHVELAGTALEFWYSALSGFLGASSLEDEEDDLFFDASTQGTGEGNSRSLMALLGAREQRIAERVLQHQNQELTLPFLEPWFKELVPALLIAICCPADIEKADQDEGFEIEPFVDFRESCAQVISDSCSIVDPEWIIEQIGETLSQCCQTDQASGLVRAPWQRVEACIYVLTAVAPKAFAGQDEVIPGLLRLLPKLDYPSEGLPALLLRTGAGRIVLYTSCYLAEQKELCVTLLNFFCETIIPVLPTVSTSGGASRDILKLSQKVCTDAVKTVLMAARMMLVQSLAEKDRPQWEHLVQGLASVCLLPTLDIDARISIVTGLGSVFAVLPAWEQITASLKDFCRLTAEPLTKALQDYRPPRNNMVSGPPAVKLFLASLSCCGHIRNDYSADDEPTTHPLLANLEEYWSTVQQVVMSVVIYHQDLSQQLCVAFGHIFAYTRDVAPQSAVFIPTLQLVSEAFRAAPLSCWMQLVRTFVALFGELTRVHTELVNTLCDLSATFVAHSSSLQQSNMSLTALTTDESKMVAETYLVLGEVLRFVDLVHVVLPAGWLLPTTKLAIACLEAAPIDAQTQPAIAAMLHFLERLVTWTDPPPIIHAAEDTERVCQENCQLVRQILLSSFSNDASGGTVLDHMLLALVQIWADKCDGYPQVLPTTGGILRTMLLSSFRDRTVESLSKVMAEPLSFLSPEQRQNVVSKLVTDRADVRVFGRIVQTMAKEFHAERKRANHSPAIMKGLLLPGIGRDLGVPCDKAREDPGTEPRSKGSLYSTRSRISTMADTPLTDGSTTRQPEAGGNDRPVFEEAEMGGKKLSQDDFEVVGSLGYGGYGVVRLVRWAVDHKLYAMKSVDKWALIERRNTGDQRVVQRLADERDFYAFASHDCPFLVQFVGSFQSSKRFYFVLEFCSGGELLDRVRHCGGKLPLEAFKVYIAELCIAIDFIHSKHHAIHRDIKLENVLIGSDGHVRLTDFGCCKPNLNRFGGGTNSVIGFSIDIMPPEFFTGSGYGYPLDWFQLGILGFEILNGRHPFGSFSADPDEEQKWYPPRYNGDVPPEYQELVNGLLHPDPGKRWSTLDRVKGSTLFEGFNWGAAARKELQVPWLPPKVDKSPKEEPGGPDDTALCRRRTSITDHYDPLPLRRFSFCYNQFTAKDADVPRIFITLRVRTACEGERTAECQDLTWRFFKLDCAFLSPLLFYRVREIREVSLGSTVLAVPGAVDVAPTVSESRGEASAALYPIALLIDELRSEDVDLRINAMNQLDHIACALGPVRTREELLPFLTELAMVDDVASDTVDETRVLTAMARVLNADFMQWIGGPQYGQCLLRPLEELANSDDEPRREEAVKSLITIAKALPLSTLEAYYIPMLRNMAASDWFCQRAVAVALLPAVVSRLCARKKGSGGDPPLAVELVNTIFSALGADDSPMVRRAVFQVLGDIAAAVFPVNDSVKAKLLELFKSLARDEQESVRILTVPVCIQLAKCLSSQPYEIVKDLLPSIHSCGEDQHSWRVRYMVADKIEDVLEAVPEKVRIQIFPLFMRLLSDPEPEVRCVSCDRLSLVVKYKADQEMMEDLTAPFAKLLHDPSDVVRSSFGASLMKVAAVVGQDLTVEYLTKHILAVMRDQSTNVRLAVVENLGELNTVVSLDHISKSLLPTIIDLASDRQWRVRMAILEQTPKLATILSPKTFTTELLATVMRWLCDPVYSVRVAATENLANLSVAMGTSWAIDNIIPHLQELSKNSNYLYRMTALMGVVSMANVLDEKACAEYLMPLPRSLVQDSVANVRFNVAKTLKSISSRVSRRTLQHEIIPILQKLAQRDSDQDYTLEPLKNQTAILRTESLQTGIGYGPFVKG</sequence>
<dbReference type="Pfam" id="PF07780">
    <property type="entry name" value="Spb1_C"/>
    <property type="match status" value="1"/>
</dbReference>
<dbReference type="InterPro" id="IPR011009">
    <property type="entry name" value="Kinase-like_dom_sf"/>
</dbReference>
<evidence type="ECO:0000256" key="3">
    <source>
        <dbReference type="ARBA" id="ARBA00022552"/>
    </source>
</evidence>
<dbReference type="Gene3D" id="1.25.10.10">
    <property type="entry name" value="Leucine-rich Repeat Variant"/>
    <property type="match status" value="2"/>
</dbReference>
<reference evidence="14 15" key="1">
    <citation type="submission" date="2020-04" db="EMBL/GenBank/DDBJ databases">
        <title>Perkinsus olseni comparative genomics.</title>
        <authorList>
            <person name="Bogema D.R."/>
        </authorList>
    </citation>
    <scope>NUCLEOTIDE SEQUENCE [LARGE SCALE GENOMIC DNA]</scope>
    <source>
        <strain evidence="14">ATCC PRA-179</strain>
    </source>
</reference>
<evidence type="ECO:0000256" key="5">
    <source>
        <dbReference type="ARBA" id="ARBA00022679"/>
    </source>
</evidence>
<feature type="compositionally biased region" description="Acidic residues" evidence="12">
    <location>
        <begin position="648"/>
        <end position="659"/>
    </location>
</feature>
<dbReference type="SUPFAM" id="SSF48371">
    <property type="entry name" value="ARM repeat"/>
    <property type="match status" value="2"/>
</dbReference>
<organism evidence="14 15">
    <name type="scientific">Perkinsus olseni</name>
    <name type="common">Perkinsus atlanticus</name>
    <dbReference type="NCBI Taxonomy" id="32597"/>
    <lineage>
        <taxon>Eukaryota</taxon>
        <taxon>Sar</taxon>
        <taxon>Alveolata</taxon>
        <taxon>Perkinsozoa</taxon>
        <taxon>Perkinsea</taxon>
        <taxon>Perkinsida</taxon>
        <taxon>Perkinsidae</taxon>
        <taxon>Perkinsus</taxon>
    </lineage>
</organism>
<comment type="function">
    <text evidence="9">Probable methyltransferase involved in the maturation of rRNA and in the biogenesis of ribosomal subunits.</text>
</comment>
<dbReference type="InterPro" id="IPR011989">
    <property type="entry name" value="ARM-like"/>
</dbReference>
<feature type="repeat" description="HEAT" evidence="10">
    <location>
        <begin position="3069"/>
        <end position="3107"/>
    </location>
</feature>
<feature type="repeat" description="HEAT" evidence="10">
    <location>
        <begin position="2952"/>
        <end position="2990"/>
    </location>
</feature>
<feature type="active site" description="Proton acceptor" evidence="9">
    <location>
        <position position="157"/>
    </location>
</feature>
<evidence type="ECO:0000256" key="6">
    <source>
        <dbReference type="ARBA" id="ARBA00022691"/>
    </source>
</evidence>
<keyword evidence="4 9" id="KW-0489">Methyltransferase</keyword>
<dbReference type="SUPFAM" id="SSF53335">
    <property type="entry name" value="S-adenosyl-L-methionine-dependent methyltransferases"/>
    <property type="match status" value="1"/>
</dbReference>
<gene>
    <name evidence="14" type="ORF">FOZ61_007943</name>
</gene>
<feature type="region of interest" description="Disordered" evidence="12">
    <location>
        <begin position="439"/>
        <end position="465"/>
    </location>
</feature>
<proteinExistence type="inferred from homology"/>
<dbReference type="InterPro" id="IPR024576">
    <property type="entry name" value="rRNA_MeTfrase_Spb1_DUF3381"/>
</dbReference>
<feature type="repeat" description="HEAT" evidence="10">
    <location>
        <begin position="3108"/>
        <end position="3146"/>
    </location>
</feature>
<evidence type="ECO:0000256" key="1">
    <source>
        <dbReference type="ARBA" id="ARBA00004604"/>
    </source>
</evidence>
<dbReference type="EMBL" id="JABAHT010000050">
    <property type="protein sequence ID" value="KAF4667694.1"/>
    <property type="molecule type" value="Genomic_DNA"/>
</dbReference>
<keyword evidence="6 9" id="KW-0949">S-adenosyl-L-methionine</keyword>
<evidence type="ECO:0000259" key="13">
    <source>
        <dbReference type="PROSITE" id="PS50011"/>
    </source>
</evidence>
<feature type="repeat" description="HEAT" evidence="10">
    <location>
        <begin position="3030"/>
        <end position="3068"/>
    </location>
</feature>
<keyword evidence="11" id="KW-0547">Nucleotide-binding</keyword>
<dbReference type="Pfam" id="PF20168">
    <property type="entry name" value="PDS5"/>
    <property type="match status" value="1"/>
</dbReference>
<dbReference type="OrthoDB" id="1287559at2759"/>
<dbReference type="PANTHER" id="PTHR10648:SF4">
    <property type="entry name" value="PROTEIN PHOSPHATASE 2 (FORMERLY 2A), REGULATORY SUBUNIT A, BETA ISOFORM-RELATED"/>
    <property type="match status" value="1"/>
</dbReference>
<feature type="region of interest" description="Disordered" evidence="12">
    <location>
        <begin position="482"/>
        <end position="729"/>
    </location>
</feature>
<comment type="similarity">
    <text evidence="9">Belongs to the class I-like SAM-binding methyltransferase superfamily. RNA methyltransferase RlmE family. SPB1 subfamily.</text>
</comment>
<dbReference type="PROSITE" id="PS00107">
    <property type="entry name" value="PROTEIN_KINASE_ATP"/>
    <property type="match status" value="1"/>
</dbReference>
<evidence type="ECO:0000256" key="11">
    <source>
        <dbReference type="PROSITE-ProRule" id="PRU10141"/>
    </source>
</evidence>
<dbReference type="EC" id="2.1.1.-" evidence="9"/>
<dbReference type="PANTHER" id="PTHR10648">
    <property type="entry name" value="SERINE/THREONINE-PROTEIN PHOSPHATASE PP2A 65 KDA REGULATORY SUBUNIT"/>
    <property type="match status" value="1"/>
</dbReference>
<keyword evidence="11" id="KW-0067">ATP-binding</keyword>
<dbReference type="InterPro" id="IPR000719">
    <property type="entry name" value="Prot_kinase_dom"/>
</dbReference>
<feature type="compositionally biased region" description="Acidic residues" evidence="12">
    <location>
        <begin position="581"/>
        <end position="598"/>
    </location>
</feature>
<keyword evidence="9" id="KW-0175">Coiled coil</keyword>
<dbReference type="GO" id="GO:0005829">
    <property type="term" value="C:cytosol"/>
    <property type="evidence" value="ECO:0007669"/>
    <property type="project" value="TreeGrafter"/>
</dbReference>
<dbReference type="InterPro" id="IPR051023">
    <property type="entry name" value="PP2A_Regulatory_Subunit_A"/>
</dbReference>
<evidence type="ECO:0000256" key="8">
    <source>
        <dbReference type="ARBA" id="ARBA00023242"/>
    </source>
</evidence>
<dbReference type="Pfam" id="PF01728">
    <property type="entry name" value="FtsJ"/>
    <property type="match status" value="1"/>
</dbReference>
<feature type="binding site" evidence="9">
    <location>
        <position position="56"/>
    </location>
    <ligand>
        <name>S-adenosyl-L-methionine</name>
        <dbReference type="ChEBI" id="CHEBI:59789"/>
    </ligand>
</feature>
<feature type="region of interest" description="Disordered" evidence="12">
    <location>
        <begin position="387"/>
        <end position="409"/>
    </location>
</feature>
<feature type="compositionally biased region" description="Basic and acidic residues" evidence="12">
    <location>
        <begin position="482"/>
        <end position="503"/>
    </location>
</feature>
<dbReference type="PROSITE" id="PS50011">
    <property type="entry name" value="PROTEIN_KINASE_DOM"/>
    <property type="match status" value="1"/>
</dbReference>
<feature type="region of interest" description="Disordered" evidence="12">
    <location>
        <begin position="918"/>
        <end position="953"/>
    </location>
</feature>
<dbReference type="InterPro" id="IPR029063">
    <property type="entry name" value="SAM-dependent_MTases_sf"/>
</dbReference>
<dbReference type="InterPro" id="IPR015507">
    <property type="entry name" value="rRNA-MeTfrase_E"/>
</dbReference>
<dbReference type="InterPro" id="IPR028589">
    <property type="entry name" value="SPB1-like"/>
</dbReference>
<comment type="subcellular location">
    <subcellularLocation>
        <location evidence="1 9">Nucleus</location>
        <location evidence="1 9">Nucleolus</location>
    </subcellularLocation>
</comment>
<dbReference type="GO" id="GO:0004672">
    <property type="term" value="F:protein kinase activity"/>
    <property type="evidence" value="ECO:0007669"/>
    <property type="project" value="InterPro"/>
</dbReference>